<dbReference type="OrthoDB" id="3218134at2"/>
<dbReference type="GO" id="GO:0005886">
    <property type="term" value="C:plasma membrane"/>
    <property type="evidence" value="ECO:0007669"/>
    <property type="project" value="TreeGrafter"/>
</dbReference>
<dbReference type="Gene3D" id="3.30.70.1880">
    <property type="entry name" value="Protein of unknown function DUF881"/>
    <property type="match status" value="1"/>
</dbReference>
<dbReference type="PANTHER" id="PTHR37313:SF1">
    <property type="entry name" value="UPF0749 PROTEIN RV1823"/>
    <property type="match status" value="1"/>
</dbReference>
<proteinExistence type="inferred from homology"/>
<dbReference type="InterPro" id="IPR010273">
    <property type="entry name" value="DUF881"/>
</dbReference>
<dbReference type="AlphaFoldDB" id="A0A378TNX4"/>
<dbReference type="Pfam" id="PF05949">
    <property type="entry name" value="DUF881"/>
    <property type="match status" value="1"/>
</dbReference>
<dbReference type="EMBL" id="UGQT01000001">
    <property type="protein sequence ID" value="STZ62492.1"/>
    <property type="molecule type" value="Genomic_DNA"/>
</dbReference>
<gene>
    <name evidence="2" type="ORF">NCTC10821_06061</name>
</gene>
<keyword evidence="3" id="KW-1185">Reference proteome</keyword>
<evidence type="ECO:0000313" key="3">
    <source>
        <dbReference type="Proteomes" id="UP000254978"/>
    </source>
</evidence>
<comment type="similarity">
    <text evidence="1">Belongs to the UPF0749 family.</text>
</comment>
<accession>A0A378TNX4</accession>
<sequence length="304" mass="31545">MTGGDRALGGYDPVAGLDTDRLKAVQKLPVPSLLRQLLSEHLDPGYAAAAEARASASAPPSRAARRLWQALAALLIAAVFAVAVAQARSTAPGVSEAQHVLAGSVRSAEAGTDELVSRRDTLAAEVDDIQRRQLADDAEGQQLLTELDQLNLPAGSTPMIGPGITVSVTDPGVSRDLTDVSKERVPGSRQVILDRDLQLVVNSLWAAGAEAVAVDGIRVGPNVTIRQAGGAILVDNHPIASPYEIVALGPQNTLRDGFDRSPALVRLRLLEASYGVGVTVSAGDGLTVPTGATRDIVFATQIGP</sequence>
<organism evidence="2 3">
    <name type="scientific">Mycolicibacterium tokaiense</name>
    <dbReference type="NCBI Taxonomy" id="39695"/>
    <lineage>
        <taxon>Bacteria</taxon>
        <taxon>Bacillati</taxon>
        <taxon>Actinomycetota</taxon>
        <taxon>Actinomycetes</taxon>
        <taxon>Mycobacteriales</taxon>
        <taxon>Mycobacteriaceae</taxon>
        <taxon>Mycolicibacterium</taxon>
    </lineage>
</organism>
<evidence type="ECO:0000256" key="1">
    <source>
        <dbReference type="ARBA" id="ARBA00009108"/>
    </source>
</evidence>
<evidence type="ECO:0000313" key="2">
    <source>
        <dbReference type="EMBL" id="STZ62492.1"/>
    </source>
</evidence>
<reference evidence="2 3" key="1">
    <citation type="submission" date="2018-06" db="EMBL/GenBank/DDBJ databases">
        <authorList>
            <consortium name="Pathogen Informatics"/>
            <person name="Doyle S."/>
        </authorList>
    </citation>
    <scope>NUCLEOTIDE SEQUENCE [LARGE SCALE GENOMIC DNA]</scope>
    <source>
        <strain evidence="2 3">NCTC10821</strain>
    </source>
</reference>
<dbReference type="PANTHER" id="PTHR37313">
    <property type="entry name" value="UPF0749 PROTEIN RV1825"/>
    <property type="match status" value="1"/>
</dbReference>
<dbReference type="Proteomes" id="UP000254978">
    <property type="component" value="Unassembled WGS sequence"/>
</dbReference>
<dbReference type="RefSeq" id="WP_115281179.1">
    <property type="nucleotide sequence ID" value="NZ_AP022600.1"/>
</dbReference>
<protein>
    <submittedName>
        <fullName evidence="2">Membrane associated protein</fullName>
    </submittedName>
</protein>
<name>A0A378TNX4_9MYCO</name>